<feature type="compositionally biased region" description="Basic and acidic residues" evidence="1">
    <location>
        <begin position="30"/>
        <end position="87"/>
    </location>
</feature>
<keyword evidence="3" id="KW-1185">Reference proteome</keyword>
<protein>
    <submittedName>
        <fullName evidence="2">Uncharacterized protein</fullName>
    </submittedName>
</protein>
<dbReference type="EMBL" id="JAMYWD010000002">
    <property type="protein sequence ID" value="KAJ4979726.1"/>
    <property type="molecule type" value="Genomic_DNA"/>
</dbReference>
<reference evidence="2" key="1">
    <citation type="journal article" date="2023" name="Plant J.">
        <title>The genome of the king protea, Protea cynaroides.</title>
        <authorList>
            <person name="Chang J."/>
            <person name="Duong T.A."/>
            <person name="Schoeman C."/>
            <person name="Ma X."/>
            <person name="Roodt D."/>
            <person name="Barker N."/>
            <person name="Li Z."/>
            <person name="Van de Peer Y."/>
            <person name="Mizrachi E."/>
        </authorList>
    </citation>
    <scope>NUCLEOTIDE SEQUENCE</scope>
    <source>
        <tissue evidence="2">Young leaves</tissue>
    </source>
</reference>
<feature type="region of interest" description="Disordered" evidence="1">
    <location>
        <begin position="29"/>
        <end position="125"/>
    </location>
</feature>
<feature type="compositionally biased region" description="Basic and acidic residues" evidence="1">
    <location>
        <begin position="113"/>
        <end position="125"/>
    </location>
</feature>
<dbReference type="Proteomes" id="UP001141806">
    <property type="component" value="Unassembled WGS sequence"/>
</dbReference>
<evidence type="ECO:0000256" key="1">
    <source>
        <dbReference type="SAM" id="MobiDB-lite"/>
    </source>
</evidence>
<comment type="caution">
    <text evidence="2">The sequence shown here is derived from an EMBL/GenBank/DDBJ whole genome shotgun (WGS) entry which is preliminary data.</text>
</comment>
<evidence type="ECO:0000313" key="2">
    <source>
        <dbReference type="EMBL" id="KAJ4979726.1"/>
    </source>
</evidence>
<proteinExistence type="predicted"/>
<dbReference type="AlphaFoldDB" id="A0A9Q0L0D6"/>
<accession>A0A9Q0L0D6</accession>
<evidence type="ECO:0000313" key="3">
    <source>
        <dbReference type="Proteomes" id="UP001141806"/>
    </source>
</evidence>
<sequence>MNERVSTERWEKLSVSCWGCVSLVGRKGGNRKEVAGRRRLADTRNGDFNRRREKRGVASENKEREGLRYEKEEDTAKKQKEKEDTSGRSRKRMKRGLLGFSCTTIASPKPHQKAREEDVNYCDRE</sequence>
<organism evidence="2 3">
    <name type="scientific">Protea cynaroides</name>
    <dbReference type="NCBI Taxonomy" id="273540"/>
    <lineage>
        <taxon>Eukaryota</taxon>
        <taxon>Viridiplantae</taxon>
        <taxon>Streptophyta</taxon>
        <taxon>Embryophyta</taxon>
        <taxon>Tracheophyta</taxon>
        <taxon>Spermatophyta</taxon>
        <taxon>Magnoliopsida</taxon>
        <taxon>Proteales</taxon>
        <taxon>Proteaceae</taxon>
        <taxon>Protea</taxon>
    </lineage>
</organism>
<name>A0A9Q0L0D6_9MAGN</name>
<gene>
    <name evidence="2" type="ORF">NE237_010506</name>
</gene>